<protein>
    <submittedName>
        <fullName evidence="3">HigA family addiction module antidote protein</fullName>
    </submittedName>
</protein>
<dbReference type="Proteomes" id="UP000316093">
    <property type="component" value="Chromosome"/>
</dbReference>
<proteinExistence type="predicted"/>
<keyword evidence="1" id="KW-0238">DNA-binding</keyword>
<keyword evidence="4" id="KW-1185">Reference proteome</keyword>
<dbReference type="SUPFAM" id="SSF47413">
    <property type="entry name" value="lambda repressor-like DNA-binding domains"/>
    <property type="match status" value="1"/>
</dbReference>
<sequence length="114" mass="12503">MATSTPSKSSITTRGALVTERLPPIHPGEILREDYMRPMGLSANALALAIGVTAARVNELVNGKRGLTADTALRLARYFGTDPRSWMNLQLNYELELAERRIGDALENIRPRAA</sequence>
<dbReference type="InterPro" id="IPR001387">
    <property type="entry name" value="Cro/C1-type_HTH"/>
</dbReference>
<reference evidence="3 4" key="1">
    <citation type="submission" date="2019-06" db="EMBL/GenBank/DDBJ databases">
        <title>A complete genome sequence for Luteibacter pinisoli MAH-14.</title>
        <authorList>
            <person name="Baltrus D.A."/>
        </authorList>
    </citation>
    <scope>NUCLEOTIDE SEQUENCE [LARGE SCALE GENOMIC DNA]</scope>
    <source>
        <strain evidence="3 4">MAH-14</strain>
    </source>
</reference>
<dbReference type="Gene3D" id="1.10.260.40">
    <property type="entry name" value="lambda repressor-like DNA-binding domains"/>
    <property type="match status" value="1"/>
</dbReference>
<feature type="domain" description="HTH cro/C1-type" evidence="2">
    <location>
        <begin position="40"/>
        <end position="86"/>
    </location>
</feature>
<dbReference type="PANTHER" id="PTHR36924">
    <property type="entry name" value="ANTITOXIN HIGA-1"/>
    <property type="match status" value="1"/>
</dbReference>
<dbReference type="GO" id="GO:0003677">
    <property type="term" value="F:DNA binding"/>
    <property type="evidence" value="ECO:0007669"/>
    <property type="project" value="UniProtKB-KW"/>
</dbReference>
<dbReference type="PROSITE" id="PS50943">
    <property type="entry name" value="HTH_CROC1"/>
    <property type="match status" value="1"/>
</dbReference>
<dbReference type="SMART" id="SM00530">
    <property type="entry name" value="HTH_XRE"/>
    <property type="match status" value="1"/>
</dbReference>
<dbReference type="Pfam" id="PF01381">
    <property type="entry name" value="HTH_3"/>
    <property type="match status" value="1"/>
</dbReference>
<dbReference type="AlphaFoldDB" id="A0A4Y5Z3Y5"/>
<evidence type="ECO:0000313" key="4">
    <source>
        <dbReference type="Proteomes" id="UP000316093"/>
    </source>
</evidence>
<dbReference type="InterPro" id="IPR010982">
    <property type="entry name" value="Lambda_DNA-bd_dom_sf"/>
</dbReference>
<accession>A0A4Y5Z3Y5</accession>
<dbReference type="KEGG" id="lpy:FIV34_13335"/>
<evidence type="ECO:0000259" key="2">
    <source>
        <dbReference type="PROSITE" id="PS50943"/>
    </source>
</evidence>
<name>A0A4Y5Z3Y5_9GAMM</name>
<evidence type="ECO:0000313" key="3">
    <source>
        <dbReference type="EMBL" id="QDE40130.1"/>
    </source>
</evidence>
<dbReference type="EMBL" id="CP041046">
    <property type="protein sequence ID" value="QDE40130.1"/>
    <property type="molecule type" value="Genomic_DNA"/>
</dbReference>
<gene>
    <name evidence="3" type="ORF">FIV34_13335</name>
</gene>
<evidence type="ECO:0000256" key="1">
    <source>
        <dbReference type="ARBA" id="ARBA00023125"/>
    </source>
</evidence>
<dbReference type="InterPro" id="IPR013430">
    <property type="entry name" value="Toxin_antidote_HigA"/>
</dbReference>
<dbReference type="CDD" id="cd00093">
    <property type="entry name" value="HTH_XRE"/>
    <property type="match status" value="1"/>
</dbReference>
<organism evidence="3 4">
    <name type="scientific">Luteibacter pinisoli</name>
    <dbReference type="NCBI Taxonomy" id="2589080"/>
    <lineage>
        <taxon>Bacteria</taxon>
        <taxon>Pseudomonadati</taxon>
        <taxon>Pseudomonadota</taxon>
        <taxon>Gammaproteobacteria</taxon>
        <taxon>Lysobacterales</taxon>
        <taxon>Rhodanobacteraceae</taxon>
        <taxon>Luteibacter</taxon>
    </lineage>
</organism>
<dbReference type="OrthoDB" id="9793869at2"/>
<dbReference type="PANTHER" id="PTHR36924:SF1">
    <property type="entry name" value="ANTITOXIN HIGA-1"/>
    <property type="match status" value="1"/>
</dbReference>
<dbReference type="NCBIfam" id="TIGR02607">
    <property type="entry name" value="antidote_HigA"/>
    <property type="match status" value="1"/>
</dbReference>